<proteinExistence type="predicted"/>
<accession>A0A6J4TB20</accession>
<protein>
    <recommendedName>
        <fullName evidence="3">DUF4402 domain-containing protein</fullName>
    </recommendedName>
</protein>
<evidence type="ECO:0008006" key="3">
    <source>
        <dbReference type="Google" id="ProtNLM"/>
    </source>
</evidence>
<evidence type="ECO:0000313" key="2">
    <source>
        <dbReference type="EMBL" id="CAA9519060.1"/>
    </source>
</evidence>
<keyword evidence="1" id="KW-0732">Signal</keyword>
<organism evidence="2">
    <name type="scientific">uncultured Sphingomonas sp</name>
    <dbReference type="NCBI Taxonomy" id="158754"/>
    <lineage>
        <taxon>Bacteria</taxon>
        <taxon>Pseudomonadati</taxon>
        <taxon>Pseudomonadota</taxon>
        <taxon>Alphaproteobacteria</taxon>
        <taxon>Sphingomonadales</taxon>
        <taxon>Sphingomonadaceae</taxon>
        <taxon>Sphingomonas</taxon>
        <taxon>environmental samples</taxon>
    </lineage>
</organism>
<feature type="chain" id="PRO_5026805321" description="DUF4402 domain-containing protein" evidence="1">
    <location>
        <begin position="35"/>
        <end position="182"/>
    </location>
</feature>
<dbReference type="Pfam" id="PF14352">
    <property type="entry name" value="DUF4402"/>
    <property type="match status" value="1"/>
</dbReference>
<dbReference type="AlphaFoldDB" id="A0A6J4TB20"/>
<dbReference type="RefSeq" id="WP_294169438.1">
    <property type="nucleotide sequence ID" value="NZ_CADCWA010000104.1"/>
</dbReference>
<evidence type="ECO:0000256" key="1">
    <source>
        <dbReference type="SAM" id="SignalP"/>
    </source>
</evidence>
<dbReference type="EMBL" id="CADCWA010000104">
    <property type="protein sequence ID" value="CAA9519060.1"/>
    <property type="molecule type" value="Genomic_DNA"/>
</dbReference>
<name>A0A6J4TB20_9SPHN</name>
<gene>
    <name evidence="2" type="ORF">AVDCRST_MAG31-1460</name>
</gene>
<reference evidence="2" key="1">
    <citation type="submission" date="2020-02" db="EMBL/GenBank/DDBJ databases">
        <authorList>
            <person name="Meier V. D."/>
        </authorList>
    </citation>
    <scope>NUCLEOTIDE SEQUENCE</scope>
    <source>
        <strain evidence="2">AVDCRST_MAG31</strain>
    </source>
</reference>
<sequence length="182" mass="19353">MLTRLIPDPFKRGRVRVWLLPSLLVLAAARPAGAEPCRLCSADPGEPEARAAAPVRVEVEASLDFDRVLLTAGSGGTARIGADGTRTSSGAVAPLTGRAMVGRVVVQGEPNRSIRIDLPKRIELLGWHGGRLTLSAVTTDLSSWPRLDGSGRLTFQFGGEVRVEGDAEGDYRGDVPITVEYP</sequence>
<feature type="signal peptide" evidence="1">
    <location>
        <begin position="1"/>
        <end position="34"/>
    </location>
</feature>
<dbReference type="InterPro" id="IPR025514">
    <property type="entry name" value="DUF4402"/>
</dbReference>